<comment type="caution">
    <text evidence="1">The sequence shown here is derived from an EMBL/GenBank/DDBJ whole genome shotgun (WGS) entry which is preliminary data.</text>
</comment>
<organism evidence="1 2">
    <name type="scientific">Rhodocista pekingensis</name>
    <dbReference type="NCBI Taxonomy" id="201185"/>
    <lineage>
        <taxon>Bacteria</taxon>
        <taxon>Pseudomonadati</taxon>
        <taxon>Pseudomonadota</taxon>
        <taxon>Alphaproteobacteria</taxon>
        <taxon>Rhodospirillales</taxon>
        <taxon>Azospirillaceae</taxon>
        <taxon>Rhodocista</taxon>
    </lineage>
</organism>
<dbReference type="SUPFAM" id="SSF53335">
    <property type="entry name" value="S-adenosyl-L-methionine-dependent methyltransferases"/>
    <property type="match status" value="1"/>
</dbReference>
<dbReference type="RefSeq" id="WP_377359988.1">
    <property type="nucleotide sequence ID" value="NZ_JBHTCM010000016.1"/>
</dbReference>
<evidence type="ECO:0008006" key="3">
    <source>
        <dbReference type="Google" id="ProtNLM"/>
    </source>
</evidence>
<dbReference type="Proteomes" id="UP001596456">
    <property type="component" value="Unassembled WGS sequence"/>
</dbReference>
<dbReference type="InterPro" id="IPR029063">
    <property type="entry name" value="SAM-dependent_MTases_sf"/>
</dbReference>
<dbReference type="Gene3D" id="3.40.50.150">
    <property type="entry name" value="Vaccinia Virus protein VP39"/>
    <property type="match status" value="2"/>
</dbReference>
<keyword evidence="2" id="KW-1185">Reference proteome</keyword>
<evidence type="ECO:0000313" key="2">
    <source>
        <dbReference type="Proteomes" id="UP001596456"/>
    </source>
</evidence>
<sequence length="425" mass="47595">MKPTTSSFEEWTRARTVASYGTNAGTQEIPFQGWRHFKEAFTPEIVRRAISSSPVPVSKSLDPFGGSGTTALCSQFLGVRPATIEVNPFLADLIEAKLCSYDLHSLASEFGSWINFSASDHVNPNEFFAGLPPTFVEPGKNDRWIFNYDVAARLAAYINALEQVSCPKNRRLFKVLIGGILTDVSNVVISGKGRRYRGNWQDRKITTEQIDEYICEAVEAAAADIARFRARSEMSYSIYRGSCLAHIDNVEAVDISIFSPPYPNSFDYTDVYNLELWMLGYLRNFEENQFLRRETLCSHVQVSRSFGARPTGSEILNETVLMLEAKRRELWNVRIPEMVAGYFSDLDRTVRSVASKLPRNGQIWMVVGDSRYAGVDIPVAAVMAELAYDADLDVINVEPCRSMRSSAQQGGDPSLAETLVILSRR</sequence>
<proteinExistence type="predicted"/>
<protein>
    <recommendedName>
        <fullName evidence="3">DNA methylase N-4/N-6 domain-containing protein</fullName>
    </recommendedName>
</protein>
<reference evidence="2" key="1">
    <citation type="journal article" date="2019" name="Int. J. Syst. Evol. Microbiol.">
        <title>The Global Catalogue of Microorganisms (GCM) 10K type strain sequencing project: providing services to taxonomists for standard genome sequencing and annotation.</title>
        <authorList>
            <consortium name="The Broad Institute Genomics Platform"/>
            <consortium name="The Broad Institute Genome Sequencing Center for Infectious Disease"/>
            <person name="Wu L."/>
            <person name="Ma J."/>
        </authorList>
    </citation>
    <scope>NUCLEOTIDE SEQUENCE [LARGE SCALE GENOMIC DNA]</scope>
    <source>
        <strain evidence="2">CGMCC 1.16275</strain>
    </source>
</reference>
<name>A0ABW2KWK7_9PROT</name>
<dbReference type="EMBL" id="JBHTCM010000016">
    <property type="protein sequence ID" value="MFC7334428.1"/>
    <property type="molecule type" value="Genomic_DNA"/>
</dbReference>
<accession>A0ABW2KWK7</accession>
<evidence type="ECO:0000313" key="1">
    <source>
        <dbReference type="EMBL" id="MFC7334428.1"/>
    </source>
</evidence>
<gene>
    <name evidence="1" type="ORF">ACFQPS_14760</name>
</gene>